<dbReference type="EMBL" id="CP086714">
    <property type="protein sequence ID" value="WOO78214.1"/>
    <property type="molecule type" value="Genomic_DNA"/>
</dbReference>
<feature type="signal peptide" evidence="2">
    <location>
        <begin position="1"/>
        <end position="17"/>
    </location>
</feature>
<feature type="chain" id="PRO_5041969173" evidence="2">
    <location>
        <begin position="18"/>
        <end position="222"/>
    </location>
</feature>
<evidence type="ECO:0000256" key="2">
    <source>
        <dbReference type="SAM" id="SignalP"/>
    </source>
</evidence>
<sequence length="222" mass="21165">MLSTVVAFTLLSALVRAGDTGLGYFVTPITDSSGTGPSPPYGLGSFAPIIDTPYGRVSVYPVDRDTSNAWDRGKFVVPPTTEYVLKTSKAIAALGAEEAWSTCATVCSAIFVPPIPGVGVTPPRGGAAGGGGAVTGGGGGPSGGGSPSGGGDPSGGGGGGQPSGGDQGAGGAPQGGNEPNVQTGGDPNGGSGGAANPNPNPNGGNGNNGGGQRGGNRRPYRQ</sequence>
<feature type="region of interest" description="Disordered" evidence="1">
    <location>
        <begin position="126"/>
        <end position="222"/>
    </location>
</feature>
<evidence type="ECO:0000313" key="3">
    <source>
        <dbReference type="EMBL" id="WOO78214.1"/>
    </source>
</evidence>
<dbReference type="Proteomes" id="UP000827549">
    <property type="component" value="Chromosome 1"/>
</dbReference>
<organism evidence="3 4">
    <name type="scientific">Vanrija pseudolonga</name>
    <dbReference type="NCBI Taxonomy" id="143232"/>
    <lineage>
        <taxon>Eukaryota</taxon>
        <taxon>Fungi</taxon>
        <taxon>Dikarya</taxon>
        <taxon>Basidiomycota</taxon>
        <taxon>Agaricomycotina</taxon>
        <taxon>Tremellomycetes</taxon>
        <taxon>Trichosporonales</taxon>
        <taxon>Trichosporonaceae</taxon>
        <taxon>Vanrija</taxon>
    </lineage>
</organism>
<dbReference type="RefSeq" id="XP_062624246.1">
    <property type="nucleotide sequence ID" value="XM_062768262.1"/>
</dbReference>
<evidence type="ECO:0000313" key="4">
    <source>
        <dbReference type="Proteomes" id="UP000827549"/>
    </source>
</evidence>
<protein>
    <submittedName>
        <fullName evidence="3">Uncharacterized protein</fullName>
    </submittedName>
</protein>
<dbReference type="AlphaFoldDB" id="A0AAF0Y4Q1"/>
<dbReference type="GeneID" id="87805020"/>
<feature type="compositionally biased region" description="Gly residues" evidence="1">
    <location>
        <begin position="203"/>
        <end position="214"/>
    </location>
</feature>
<keyword evidence="2" id="KW-0732">Signal</keyword>
<evidence type="ECO:0000256" key="1">
    <source>
        <dbReference type="SAM" id="MobiDB-lite"/>
    </source>
</evidence>
<name>A0AAF0Y4Q1_9TREE</name>
<proteinExistence type="predicted"/>
<gene>
    <name evidence="3" type="ORF">LOC62_01G001766</name>
</gene>
<accession>A0AAF0Y4Q1</accession>
<reference evidence="3" key="1">
    <citation type="submission" date="2023-10" db="EMBL/GenBank/DDBJ databases">
        <authorList>
            <person name="Noh H."/>
        </authorList>
    </citation>
    <scope>NUCLEOTIDE SEQUENCE</scope>
    <source>
        <strain evidence="3">DUCC4014</strain>
    </source>
</reference>
<feature type="compositionally biased region" description="Gly residues" evidence="1">
    <location>
        <begin position="126"/>
        <end position="174"/>
    </location>
</feature>
<keyword evidence="4" id="KW-1185">Reference proteome</keyword>